<dbReference type="Gene3D" id="3.40.50.300">
    <property type="entry name" value="P-loop containing nucleotide triphosphate hydrolases"/>
    <property type="match status" value="1"/>
</dbReference>
<dbReference type="InterPro" id="IPR027417">
    <property type="entry name" value="P-loop_NTPase"/>
</dbReference>
<dbReference type="Proteomes" id="UP001157002">
    <property type="component" value="Segment"/>
</dbReference>
<accession>A0A976UB01</accession>
<keyword evidence="2" id="KW-1185">Reference proteome</keyword>
<dbReference type="Gene3D" id="3.30.420.240">
    <property type="match status" value="1"/>
</dbReference>
<evidence type="ECO:0000313" key="1">
    <source>
        <dbReference type="EMBL" id="UVF62580.1"/>
    </source>
</evidence>
<evidence type="ECO:0000313" key="2">
    <source>
        <dbReference type="Proteomes" id="UP001157002"/>
    </source>
</evidence>
<proteinExistence type="predicted"/>
<sequence length="473" mass="54869">MDIESLNFEHQMDMELSKNSFPYFFQNVLGFQFTHYMEEWYDLLNKTNRNVIVCSRGHGKSVFMHCWAVWNLIFQPPPYQMLYISSNQKQTMVHMRDIDKLFAHPMLAKFKPVRGWAIGNITLTNGNQILERSVGSQIRGLHPQEIIIDDPLKEFSVSGIQKVTDWFYGDMIPTLHHTASLRVIGTPFSYTDIYQQLAENEAYTVRTYPCLNALNEPLWKERWDYDALMERKAEIGSLKFTREYMCVPISTGTSLFNPEYLEHAKNKDLILKPYKREGYKYYVGIDPAISTDGDYNVITVLEVDENDNKSVVYIDRAKNVEFRENIQKMKIIGKVFQPEVVLFETNTFAKSFTQELRNVTDLNVHDFNTTRKKKEEIILNLQMNFENGKIHLPYGNEESRRVSTTMIEELSMFAITERGKFEGVGAHDDMVMSLALANAATKTISESFVLLDDMGLFDYTPTKRNRGITGLNL</sequence>
<organism evidence="1 2">
    <name type="scientific">Poseidoniales virus YSH_150918</name>
    <dbReference type="NCBI Taxonomy" id="3071324"/>
    <lineage>
        <taxon>Viruses</taxon>
        <taxon>Duplodnaviria</taxon>
        <taxon>Heunggongvirae</taxon>
        <taxon>Uroviricota</taxon>
        <taxon>Caudoviricetes</taxon>
        <taxon>Magrovirales</taxon>
        <taxon>Aoguangviridae</taxon>
        <taxon>Aobingvirus</taxon>
        <taxon>Aobingvirus yangshanense</taxon>
    </lineage>
</organism>
<protein>
    <submittedName>
        <fullName evidence="1">Terminase large subunit</fullName>
    </submittedName>
</protein>
<dbReference type="GeneID" id="80545132"/>
<dbReference type="KEGG" id="vg:80545132"/>
<reference evidence="1 2" key="1">
    <citation type="submission" date="2022-05" db="EMBL/GenBank/DDBJ databases">
        <title>Diverse viruses of marine archaea discovered using metagenomics.</title>
        <authorList>
            <person name="Zhou Y."/>
        </authorList>
    </citation>
    <scope>NUCLEOTIDE SEQUENCE [LARGE SCALE GENOMIC DNA]</scope>
    <source>
        <strain evidence="1">YSH_150918</strain>
    </source>
</reference>
<name>A0A976UB01_9CAUD</name>
<dbReference type="RefSeq" id="YP_010806171.1">
    <property type="nucleotide sequence ID" value="NC_077214.1"/>
</dbReference>
<dbReference type="EMBL" id="ON649702">
    <property type="protein sequence ID" value="UVF62580.1"/>
    <property type="molecule type" value="Genomic_DNA"/>
</dbReference>